<accession>A0A918PFM1</accession>
<reference evidence="2" key="2">
    <citation type="submission" date="2020-09" db="EMBL/GenBank/DDBJ databases">
        <authorList>
            <person name="Sun Q."/>
            <person name="Ohkuma M."/>
        </authorList>
    </citation>
    <scope>NUCLEOTIDE SEQUENCE</scope>
    <source>
        <strain evidence="2">JCM 4815</strain>
    </source>
</reference>
<evidence type="ECO:0000313" key="3">
    <source>
        <dbReference type="Proteomes" id="UP000622166"/>
    </source>
</evidence>
<evidence type="ECO:0000313" key="2">
    <source>
        <dbReference type="EMBL" id="GGZ02793.1"/>
    </source>
</evidence>
<evidence type="ECO:0000256" key="1">
    <source>
        <dbReference type="SAM" id="MobiDB-lite"/>
    </source>
</evidence>
<feature type="region of interest" description="Disordered" evidence="1">
    <location>
        <begin position="1"/>
        <end position="54"/>
    </location>
</feature>
<protein>
    <submittedName>
        <fullName evidence="2">Uncharacterized protein</fullName>
    </submittedName>
</protein>
<name>A0A918PFM1_9ACTN</name>
<reference evidence="2" key="1">
    <citation type="journal article" date="2014" name="Int. J. Syst. Evol. Microbiol.">
        <title>Complete genome sequence of Corynebacterium casei LMG S-19264T (=DSM 44701T), isolated from a smear-ripened cheese.</title>
        <authorList>
            <consortium name="US DOE Joint Genome Institute (JGI-PGF)"/>
            <person name="Walter F."/>
            <person name="Albersmeier A."/>
            <person name="Kalinowski J."/>
            <person name="Ruckert C."/>
        </authorList>
    </citation>
    <scope>NUCLEOTIDE SEQUENCE</scope>
    <source>
        <strain evidence="2">JCM 4815</strain>
    </source>
</reference>
<organism evidence="2 3">
    <name type="scientific">Streptomyces poonensis</name>
    <dbReference type="NCBI Taxonomy" id="68255"/>
    <lineage>
        <taxon>Bacteria</taxon>
        <taxon>Bacillati</taxon>
        <taxon>Actinomycetota</taxon>
        <taxon>Actinomycetes</taxon>
        <taxon>Kitasatosporales</taxon>
        <taxon>Streptomycetaceae</taxon>
        <taxon>Streptomyces</taxon>
    </lineage>
</organism>
<dbReference type="AlphaFoldDB" id="A0A918PFM1"/>
<dbReference type="EMBL" id="BMVW01000003">
    <property type="protein sequence ID" value="GGZ02793.1"/>
    <property type="molecule type" value="Genomic_DNA"/>
</dbReference>
<comment type="caution">
    <text evidence="2">The sequence shown here is derived from an EMBL/GenBank/DDBJ whole genome shotgun (WGS) entry which is preliminary data.</text>
</comment>
<gene>
    <name evidence="2" type="ORF">GCM10010365_21910</name>
</gene>
<dbReference type="Proteomes" id="UP000622166">
    <property type="component" value="Unassembled WGS sequence"/>
</dbReference>
<proteinExistence type="predicted"/>
<keyword evidence="3" id="KW-1185">Reference proteome</keyword>
<sequence length="54" mass="5901">MAAKPPRTAADVPRVGTSSALRRHGSFSRRETENTHDTLTALKQYAAGPDRHGR</sequence>